<dbReference type="GeneID" id="54351733"/>
<dbReference type="RefSeq" id="XP_033450068.1">
    <property type="nucleotide sequence ID" value="XM_033594065.1"/>
</dbReference>
<dbReference type="PANTHER" id="PTHR14957">
    <property type="entry name" value="UBIQUITIN-LIKE-CONJUGATING ENZYME ATG10"/>
    <property type="match status" value="1"/>
</dbReference>
<accession>A0A6A5RR55</accession>
<name>A0A6A5RR55_9PLEO</name>
<keyword evidence="3" id="KW-0808">Transferase</keyword>
<keyword evidence="10" id="KW-1185">Reference proteome</keyword>
<keyword evidence="5" id="KW-0813">Transport</keyword>
<protein>
    <recommendedName>
        <fullName evidence="2">Ubiquitin-like-conjugating enzyme ATG10</fullName>
    </recommendedName>
    <alternativeName>
        <fullName evidence="7">Autophagy-related protein 10</fullName>
    </alternativeName>
</protein>
<dbReference type="Pfam" id="PF03987">
    <property type="entry name" value="Autophagy_act_C"/>
    <property type="match status" value="1"/>
</dbReference>
<dbReference type="GO" id="GO:0000045">
    <property type="term" value="P:autophagosome assembly"/>
    <property type="evidence" value="ECO:0007669"/>
    <property type="project" value="TreeGrafter"/>
</dbReference>
<evidence type="ECO:0000313" key="10">
    <source>
        <dbReference type="Proteomes" id="UP000800082"/>
    </source>
</evidence>
<reference evidence="9" key="1">
    <citation type="journal article" date="2020" name="Stud. Mycol.">
        <title>101 Dothideomycetes genomes: a test case for predicting lifestyles and emergence of pathogens.</title>
        <authorList>
            <person name="Haridas S."/>
            <person name="Albert R."/>
            <person name="Binder M."/>
            <person name="Bloem J."/>
            <person name="Labutti K."/>
            <person name="Salamov A."/>
            <person name="Andreopoulos B."/>
            <person name="Baker S."/>
            <person name="Barry K."/>
            <person name="Bills G."/>
            <person name="Bluhm B."/>
            <person name="Cannon C."/>
            <person name="Castanera R."/>
            <person name="Culley D."/>
            <person name="Daum C."/>
            <person name="Ezra D."/>
            <person name="Gonzalez J."/>
            <person name="Henrissat B."/>
            <person name="Kuo A."/>
            <person name="Liang C."/>
            <person name="Lipzen A."/>
            <person name="Lutzoni F."/>
            <person name="Magnuson J."/>
            <person name="Mondo S."/>
            <person name="Nolan M."/>
            <person name="Ohm R."/>
            <person name="Pangilinan J."/>
            <person name="Park H.-J."/>
            <person name="Ramirez L."/>
            <person name="Alfaro M."/>
            <person name="Sun H."/>
            <person name="Tritt A."/>
            <person name="Yoshinaga Y."/>
            <person name="Zwiers L.-H."/>
            <person name="Turgeon B."/>
            <person name="Goodwin S."/>
            <person name="Spatafora J."/>
            <person name="Crous P."/>
            <person name="Grigoriev I."/>
        </authorList>
    </citation>
    <scope>NUCLEOTIDE SEQUENCE</scope>
    <source>
        <strain evidence="9">CBS 183.55</strain>
    </source>
</reference>
<proteinExistence type="inferred from homology"/>
<evidence type="ECO:0000256" key="7">
    <source>
        <dbReference type="ARBA" id="ARBA00029833"/>
    </source>
</evidence>
<dbReference type="GO" id="GO:0061651">
    <property type="term" value="F:Atg12 conjugating enzyme activity"/>
    <property type="evidence" value="ECO:0007669"/>
    <property type="project" value="TreeGrafter"/>
</dbReference>
<evidence type="ECO:0000256" key="5">
    <source>
        <dbReference type="ARBA" id="ARBA00022927"/>
    </source>
</evidence>
<evidence type="ECO:0000256" key="6">
    <source>
        <dbReference type="ARBA" id="ARBA00023006"/>
    </source>
</evidence>
<evidence type="ECO:0000256" key="2">
    <source>
        <dbReference type="ARBA" id="ARBA00021099"/>
    </source>
</evidence>
<organism evidence="9 10">
    <name type="scientific">Didymella exigua CBS 183.55</name>
    <dbReference type="NCBI Taxonomy" id="1150837"/>
    <lineage>
        <taxon>Eukaryota</taxon>
        <taxon>Fungi</taxon>
        <taxon>Dikarya</taxon>
        <taxon>Ascomycota</taxon>
        <taxon>Pezizomycotina</taxon>
        <taxon>Dothideomycetes</taxon>
        <taxon>Pleosporomycetidae</taxon>
        <taxon>Pleosporales</taxon>
        <taxon>Pleosporineae</taxon>
        <taxon>Didymellaceae</taxon>
        <taxon>Didymella</taxon>
    </lineage>
</organism>
<dbReference type="InterPro" id="IPR007135">
    <property type="entry name" value="Atg3/Atg10"/>
</dbReference>
<feature type="compositionally biased region" description="Acidic residues" evidence="8">
    <location>
        <begin position="86"/>
        <end position="101"/>
    </location>
</feature>
<gene>
    <name evidence="9" type="ORF">M421DRAFT_4254</name>
</gene>
<keyword evidence="4" id="KW-0833">Ubl conjugation pathway</keyword>
<dbReference type="OrthoDB" id="4089664at2759"/>
<feature type="region of interest" description="Disordered" evidence="8">
    <location>
        <begin position="80"/>
        <end position="105"/>
    </location>
</feature>
<dbReference type="GO" id="GO:0000422">
    <property type="term" value="P:autophagy of mitochondrion"/>
    <property type="evidence" value="ECO:0007669"/>
    <property type="project" value="TreeGrafter"/>
</dbReference>
<comment type="similarity">
    <text evidence="1">Belongs to the ATG10 family.</text>
</comment>
<keyword evidence="5" id="KW-0653">Protein transport</keyword>
<dbReference type="Gene3D" id="3.30.1460.50">
    <property type="match status" value="1"/>
</dbReference>
<sequence length="230" mass="25510">MVPQLSPVDTPVAEHKQGCLGQLELFPHLTNAEFDEACSTLLRRFEMHGRRQVEWNAVESLSSSETTYLRITKPLALQLDLPGTGDDNEEAELREDDDEVAETPASSRAVSHYDVVLSPAYRVPVLYFSISDTLHRYPPTMEMLYSALVPPAFKAQAEHVGVIGGITITDHPVTNKPVFFIHPCRTAEVMEASVGGRNITAYDYLLLWIGAFGKCVGLNVPLTLVDRKND</sequence>
<keyword evidence="6" id="KW-0072">Autophagy</keyword>
<evidence type="ECO:0000313" key="9">
    <source>
        <dbReference type="EMBL" id="KAF1929820.1"/>
    </source>
</evidence>
<dbReference type="Proteomes" id="UP000800082">
    <property type="component" value="Unassembled WGS sequence"/>
</dbReference>
<dbReference type="GO" id="GO:0015031">
    <property type="term" value="P:protein transport"/>
    <property type="evidence" value="ECO:0007669"/>
    <property type="project" value="UniProtKB-KW"/>
</dbReference>
<evidence type="ECO:0000256" key="1">
    <source>
        <dbReference type="ARBA" id="ARBA00005696"/>
    </source>
</evidence>
<dbReference type="AlphaFoldDB" id="A0A6A5RR55"/>
<dbReference type="GO" id="GO:0032446">
    <property type="term" value="P:protein modification by small protein conjugation"/>
    <property type="evidence" value="ECO:0007669"/>
    <property type="project" value="TreeGrafter"/>
</dbReference>
<evidence type="ECO:0000256" key="4">
    <source>
        <dbReference type="ARBA" id="ARBA00022786"/>
    </source>
</evidence>
<dbReference type="GO" id="GO:0005829">
    <property type="term" value="C:cytosol"/>
    <property type="evidence" value="ECO:0007669"/>
    <property type="project" value="TreeGrafter"/>
</dbReference>
<dbReference type="EMBL" id="ML978965">
    <property type="protein sequence ID" value="KAF1929820.1"/>
    <property type="molecule type" value="Genomic_DNA"/>
</dbReference>
<evidence type="ECO:0000256" key="3">
    <source>
        <dbReference type="ARBA" id="ARBA00022679"/>
    </source>
</evidence>
<dbReference type="PANTHER" id="PTHR14957:SF1">
    <property type="entry name" value="UBIQUITIN-LIKE-CONJUGATING ENZYME ATG10"/>
    <property type="match status" value="1"/>
</dbReference>
<evidence type="ECO:0000256" key="8">
    <source>
        <dbReference type="SAM" id="MobiDB-lite"/>
    </source>
</evidence>